<keyword evidence="2" id="KW-1185">Reference proteome</keyword>
<organism evidence="1 2">
    <name type="scientific">Lentinus tigrinus ALCF2SS1-6</name>
    <dbReference type="NCBI Taxonomy" id="1328759"/>
    <lineage>
        <taxon>Eukaryota</taxon>
        <taxon>Fungi</taxon>
        <taxon>Dikarya</taxon>
        <taxon>Basidiomycota</taxon>
        <taxon>Agaricomycotina</taxon>
        <taxon>Agaricomycetes</taxon>
        <taxon>Polyporales</taxon>
        <taxon>Polyporaceae</taxon>
        <taxon>Lentinus</taxon>
    </lineage>
</organism>
<sequence length="237" mass="26794">MYLFGILRKYWAFTRLVKVLSSSRHPALRFRLTRVHGWAMDAFRSRRSSLPVAASRFRPLPSSRLPPLRDLLCQCVESRPPGLPRSAHGSHSGRGTTTRWALLCLGRARRTRTALAIDSATTTRRHSQRRLRFTYCGVVRDATRNVKHDSGGPMCLTAASSVVTYCTYVLVHAPIRVSRRWRPSLKCQHASRSTESLQVPSDHYFEFETSTPLRGLAAGTILRIEIVVLSYPCAHSH</sequence>
<accession>A0A5C2RT69</accession>
<dbReference type="AlphaFoldDB" id="A0A5C2RT69"/>
<proteinExistence type="predicted"/>
<evidence type="ECO:0000313" key="2">
    <source>
        <dbReference type="Proteomes" id="UP000313359"/>
    </source>
</evidence>
<protein>
    <submittedName>
        <fullName evidence="1">Uncharacterized protein</fullName>
    </submittedName>
</protein>
<gene>
    <name evidence="1" type="ORF">L227DRAFT_381808</name>
</gene>
<reference evidence="1" key="1">
    <citation type="journal article" date="2018" name="Genome Biol. Evol.">
        <title>Genomics and development of Lentinus tigrinus, a white-rot wood-decaying mushroom with dimorphic fruiting bodies.</title>
        <authorList>
            <person name="Wu B."/>
            <person name="Xu Z."/>
            <person name="Knudson A."/>
            <person name="Carlson A."/>
            <person name="Chen N."/>
            <person name="Kovaka S."/>
            <person name="LaButti K."/>
            <person name="Lipzen A."/>
            <person name="Pennachio C."/>
            <person name="Riley R."/>
            <person name="Schakwitz W."/>
            <person name="Umezawa K."/>
            <person name="Ohm R.A."/>
            <person name="Grigoriev I.V."/>
            <person name="Nagy L.G."/>
            <person name="Gibbons J."/>
            <person name="Hibbett D."/>
        </authorList>
    </citation>
    <scope>NUCLEOTIDE SEQUENCE [LARGE SCALE GENOMIC DNA]</scope>
    <source>
        <strain evidence="1">ALCF2SS1-6</strain>
    </source>
</reference>
<dbReference type="Proteomes" id="UP000313359">
    <property type="component" value="Unassembled WGS sequence"/>
</dbReference>
<name>A0A5C2RT69_9APHY</name>
<dbReference type="EMBL" id="ML122317">
    <property type="protein sequence ID" value="RPD53687.1"/>
    <property type="molecule type" value="Genomic_DNA"/>
</dbReference>
<evidence type="ECO:0000313" key="1">
    <source>
        <dbReference type="EMBL" id="RPD53687.1"/>
    </source>
</evidence>